<keyword evidence="1" id="KW-1133">Transmembrane helix</keyword>
<evidence type="ECO:0000313" key="3">
    <source>
        <dbReference type="Proteomes" id="UP000253594"/>
    </source>
</evidence>
<feature type="transmembrane region" description="Helical" evidence="1">
    <location>
        <begin position="12"/>
        <end position="37"/>
    </location>
</feature>
<gene>
    <name evidence="2" type="ORF">DT376_32330</name>
</gene>
<sequence length="73" mass="7782">MNNTKLNRGFISIELMIALVVIAIATTGGISVLMSYLDGLNEQHAAQQQQQVAKAAEKYLKDNFSTVLASAGA</sequence>
<proteinExistence type="predicted"/>
<evidence type="ECO:0000256" key="1">
    <source>
        <dbReference type="SAM" id="Phobius"/>
    </source>
</evidence>
<comment type="caution">
    <text evidence="2">The sequence shown here is derived from an EMBL/GenBank/DDBJ whole genome shotgun (WGS) entry which is preliminary data.</text>
</comment>
<keyword evidence="1" id="KW-0472">Membrane</keyword>
<name>A0A367M043_PSEAI</name>
<evidence type="ECO:0000313" key="2">
    <source>
        <dbReference type="EMBL" id="RCI70847.1"/>
    </source>
</evidence>
<feature type="non-terminal residue" evidence="2">
    <location>
        <position position="73"/>
    </location>
</feature>
<dbReference type="AlphaFoldDB" id="A0A367M043"/>
<protein>
    <submittedName>
        <fullName evidence="2">Type II secretion system protein</fullName>
    </submittedName>
</protein>
<keyword evidence="1" id="KW-0812">Transmembrane</keyword>
<reference evidence="2 3" key="1">
    <citation type="submission" date="2018-07" db="EMBL/GenBank/DDBJ databases">
        <title>Mechanisms of high-level aminoglycoside resistance among Gram-negative pathogens in Brazil.</title>
        <authorList>
            <person name="Ballaben A.S."/>
            <person name="Darini A.L.C."/>
            <person name="Doi Y."/>
        </authorList>
    </citation>
    <scope>NUCLEOTIDE SEQUENCE [LARGE SCALE GENOMIC DNA]</scope>
    <source>
        <strain evidence="2 3">B2-305</strain>
    </source>
</reference>
<dbReference type="EMBL" id="QORE01001787">
    <property type="protein sequence ID" value="RCI70847.1"/>
    <property type="molecule type" value="Genomic_DNA"/>
</dbReference>
<dbReference type="InterPro" id="IPR045584">
    <property type="entry name" value="Pilin-like"/>
</dbReference>
<accession>A0A367M043</accession>
<dbReference type="SUPFAM" id="SSF54523">
    <property type="entry name" value="Pili subunits"/>
    <property type="match status" value="1"/>
</dbReference>
<organism evidence="2 3">
    <name type="scientific">Pseudomonas aeruginosa</name>
    <dbReference type="NCBI Taxonomy" id="287"/>
    <lineage>
        <taxon>Bacteria</taxon>
        <taxon>Pseudomonadati</taxon>
        <taxon>Pseudomonadota</taxon>
        <taxon>Gammaproteobacteria</taxon>
        <taxon>Pseudomonadales</taxon>
        <taxon>Pseudomonadaceae</taxon>
        <taxon>Pseudomonas</taxon>
    </lineage>
</organism>
<dbReference type="Proteomes" id="UP000253594">
    <property type="component" value="Unassembled WGS sequence"/>
</dbReference>